<proteinExistence type="predicted"/>
<name>A0AAJ2H478_9HYPH</name>
<comment type="caution">
    <text evidence="1">The sequence shown here is derived from an EMBL/GenBank/DDBJ whole genome shotgun (WGS) entry which is preliminary data.</text>
</comment>
<dbReference type="Proteomes" id="UP001268610">
    <property type="component" value="Unassembled WGS sequence"/>
</dbReference>
<reference evidence="1" key="1">
    <citation type="submission" date="2023-04" db="EMBL/GenBank/DDBJ databases">
        <title>Genomic characterization of faba bean (Vicia faba) microsymbionts in Mexican soils.</title>
        <authorList>
            <person name="Rivera Orduna F.N."/>
            <person name="Guevara-Luna J."/>
            <person name="Yan J."/>
            <person name="Arroyo-Herrera I."/>
            <person name="Li Y."/>
            <person name="Vasquez-Murrieta M.S."/>
            <person name="Wang E.T."/>
        </authorList>
    </citation>
    <scope>NUCLEOTIDE SEQUENCE</scope>
    <source>
        <strain evidence="1">CH26</strain>
    </source>
</reference>
<protein>
    <submittedName>
        <fullName evidence="1">Uncharacterized protein</fullName>
    </submittedName>
</protein>
<sequence length="125" mass="13669">MYTDPSGHFGLSGFSFSGLLSTMQSAARYSTIAVNTLDKVDTVITLIQMTRGADQAFDAVRREVKSQTNGSNNLNSFIDALNNSDEAAMTLAANTGWLIGQMAKPELESKIKEFIKNPKNKLLIY</sequence>
<dbReference type="AlphaFoldDB" id="A0AAJ2H478"/>
<organism evidence="1 2">
    <name type="scientific">Rhizobium hidalgonense</name>
    <dbReference type="NCBI Taxonomy" id="1538159"/>
    <lineage>
        <taxon>Bacteria</taxon>
        <taxon>Pseudomonadati</taxon>
        <taxon>Pseudomonadota</taxon>
        <taxon>Alphaproteobacteria</taxon>
        <taxon>Hyphomicrobiales</taxon>
        <taxon>Rhizobiaceae</taxon>
        <taxon>Rhizobium/Agrobacterium group</taxon>
        <taxon>Rhizobium</taxon>
    </lineage>
</organism>
<dbReference type="EMBL" id="JAVLSF010000763">
    <property type="protein sequence ID" value="MDR9778388.1"/>
    <property type="molecule type" value="Genomic_DNA"/>
</dbReference>
<gene>
    <name evidence="1" type="ORF">RJJ65_38260</name>
</gene>
<dbReference type="RefSeq" id="WP_310866458.1">
    <property type="nucleotide sequence ID" value="NZ_JAVLSF010000763.1"/>
</dbReference>
<feature type="non-terminal residue" evidence="1">
    <location>
        <position position="125"/>
    </location>
</feature>
<evidence type="ECO:0000313" key="1">
    <source>
        <dbReference type="EMBL" id="MDR9778388.1"/>
    </source>
</evidence>
<accession>A0AAJ2H478</accession>
<evidence type="ECO:0000313" key="2">
    <source>
        <dbReference type="Proteomes" id="UP001268610"/>
    </source>
</evidence>